<comment type="caution">
    <text evidence="6">The sequence shown here is derived from an EMBL/GenBank/DDBJ whole genome shotgun (WGS) entry which is preliminary data.</text>
</comment>
<dbReference type="InterPro" id="IPR005119">
    <property type="entry name" value="LysR_subst-bd"/>
</dbReference>
<evidence type="ECO:0000256" key="3">
    <source>
        <dbReference type="ARBA" id="ARBA00023125"/>
    </source>
</evidence>
<keyword evidence="4" id="KW-0804">Transcription</keyword>
<reference evidence="6 7" key="1">
    <citation type="submission" date="2017-09" db="EMBL/GenBank/DDBJ databases">
        <title>The draft genome sequences of Marinobacter guineae M3B.</title>
        <authorList>
            <person name="Cao J."/>
        </authorList>
    </citation>
    <scope>NUCLEOTIDE SEQUENCE [LARGE SCALE GENOMIC DNA]</scope>
    <source>
        <strain evidence="6 7">M3B</strain>
    </source>
</reference>
<dbReference type="InterPro" id="IPR036388">
    <property type="entry name" value="WH-like_DNA-bd_sf"/>
</dbReference>
<dbReference type="GO" id="GO:0003700">
    <property type="term" value="F:DNA-binding transcription factor activity"/>
    <property type="evidence" value="ECO:0007669"/>
    <property type="project" value="InterPro"/>
</dbReference>
<sequence>MDALRAVVAGIDLHSFARAAVQLGRSQSAISMQLKKLEQQAGTQLFVRKGRSLVPTEAGELLAAYARRMIALNDEAALALGVTATSATVRLGLPQDFFEDVMPATLSAFSRKHSGVHVEVQAGPNHVLAEEVRAGRLDVAITFFSEGSRSEGELICELPMHWLAHESFISDSEVDRIPLVLFDHRCLFRQAALAALDGANKRWRVAVTTPSLPGIWAALRSNLGLAVRTQHGMPKDTKCIDDKLDLPRLPSIALKMLRSSDASPAAQDLCEILKRETVRLVTPD</sequence>
<gene>
    <name evidence="6" type="ORF">CLH62_02195</name>
</gene>
<feature type="domain" description="HTH lysR-type" evidence="5">
    <location>
        <begin position="1"/>
        <end position="56"/>
    </location>
</feature>
<dbReference type="SUPFAM" id="SSF46785">
    <property type="entry name" value="Winged helix' DNA-binding domain"/>
    <property type="match status" value="1"/>
</dbReference>
<name>A0A2G1VLA0_9GAMM</name>
<dbReference type="PROSITE" id="PS50931">
    <property type="entry name" value="HTH_LYSR"/>
    <property type="match status" value="1"/>
</dbReference>
<evidence type="ECO:0000313" key="6">
    <source>
        <dbReference type="EMBL" id="PHQ27535.1"/>
    </source>
</evidence>
<keyword evidence="3" id="KW-0238">DNA-binding</keyword>
<dbReference type="Gene3D" id="1.10.10.10">
    <property type="entry name" value="Winged helix-like DNA-binding domain superfamily/Winged helix DNA-binding domain"/>
    <property type="match status" value="1"/>
</dbReference>
<dbReference type="GO" id="GO:0003677">
    <property type="term" value="F:DNA binding"/>
    <property type="evidence" value="ECO:0007669"/>
    <property type="project" value="UniProtKB-KW"/>
</dbReference>
<dbReference type="Gene3D" id="3.40.190.10">
    <property type="entry name" value="Periplasmic binding protein-like II"/>
    <property type="match status" value="2"/>
</dbReference>
<dbReference type="OrthoDB" id="5723059at2"/>
<dbReference type="InterPro" id="IPR000847">
    <property type="entry name" value="LysR_HTH_N"/>
</dbReference>
<accession>A0A2G1VLA0</accession>
<dbReference type="EMBL" id="NTFI01000001">
    <property type="protein sequence ID" value="PHQ27535.1"/>
    <property type="molecule type" value="Genomic_DNA"/>
</dbReference>
<dbReference type="Proteomes" id="UP000229044">
    <property type="component" value="Unassembled WGS sequence"/>
</dbReference>
<evidence type="ECO:0000256" key="4">
    <source>
        <dbReference type="ARBA" id="ARBA00023163"/>
    </source>
</evidence>
<organism evidence="6 7">
    <name type="scientific">Marinobacter guineae</name>
    <dbReference type="NCBI Taxonomy" id="432303"/>
    <lineage>
        <taxon>Bacteria</taxon>
        <taxon>Pseudomonadati</taxon>
        <taxon>Pseudomonadota</taxon>
        <taxon>Gammaproteobacteria</taxon>
        <taxon>Pseudomonadales</taxon>
        <taxon>Marinobacteraceae</taxon>
        <taxon>Marinobacter</taxon>
    </lineage>
</organism>
<keyword evidence="7" id="KW-1185">Reference proteome</keyword>
<protein>
    <submittedName>
        <fullName evidence="6">Permease</fullName>
    </submittedName>
</protein>
<dbReference type="PRINTS" id="PR00039">
    <property type="entry name" value="HTHLYSR"/>
</dbReference>
<dbReference type="AlphaFoldDB" id="A0A2G1VLA0"/>
<dbReference type="PANTHER" id="PTHR30579">
    <property type="entry name" value="TRANSCRIPTIONAL REGULATOR"/>
    <property type="match status" value="1"/>
</dbReference>
<dbReference type="PANTHER" id="PTHR30579:SF7">
    <property type="entry name" value="HTH-TYPE TRANSCRIPTIONAL REGULATOR LRHA-RELATED"/>
    <property type="match status" value="1"/>
</dbReference>
<dbReference type="Pfam" id="PF03466">
    <property type="entry name" value="LysR_substrate"/>
    <property type="match status" value="1"/>
</dbReference>
<dbReference type="InterPro" id="IPR036390">
    <property type="entry name" value="WH_DNA-bd_sf"/>
</dbReference>
<evidence type="ECO:0000259" key="5">
    <source>
        <dbReference type="PROSITE" id="PS50931"/>
    </source>
</evidence>
<evidence type="ECO:0000256" key="1">
    <source>
        <dbReference type="ARBA" id="ARBA00009437"/>
    </source>
</evidence>
<proteinExistence type="inferred from homology"/>
<dbReference type="InterPro" id="IPR050176">
    <property type="entry name" value="LTTR"/>
</dbReference>
<dbReference type="SUPFAM" id="SSF53850">
    <property type="entry name" value="Periplasmic binding protein-like II"/>
    <property type="match status" value="1"/>
</dbReference>
<dbReference type="Pfam" id="PF00126">
    <property type="entry name" value="HTH_1"/>
    <property type="match status" value="1"/>
</dbReference>
<keyword evidence="2" id="KW-0805">Transcription regulation</keyword>
<evidence type="ECO:0000313" key="7">
    <source>
        <dbReference type="Proteomes" id="UP000229044"/>
    </source>
</evidence>
<evidence type="ECO:0000256" key="2">
    <source>
        <dbReference type="ARBA" id="ARBA00023015"/>
    </source>
</evidence>
<comment type="similarity">
    <text evidence="1">Belongs to the LysR transcriptional regulatory family.</text>
</comment>